<comment type="caution">
    <text evidence="1">The sequence shown here is derived from an EMBL/GenBank/DDBJ whole genome shotgun (WGS) entry which is preliminary data.</text>
</comment>
<accession>A0A3S0Q1Q8</accession>
<proteinExistence type="predicted"/>
<dbReference type="AlphaFoldDB" id="A0A3S0Q1Q8"/>
<name>A0A3S0Q1Q8_9GAMM</name>
<evidence type="ECO:0000313" key="1">
    <source>
        <dbReference type="EMBL" id="RUA23266.1"/>
    </source>
</evidence>
<reference evidence="1" key="1">
    <citation type="submission" date="2018-12" db="EMBL/GenBank/DDBJ databases">
        <authorList>
            <person name="Jadhav K."/>
            <person name="Kushwaha B."/>
            <person name="Jadhav I."/>
        </authorList>
    </citation>
    <scope>NUCLEOTIDE SEQUENCE [LARGE SCALE GENOMIC DNA]</scope>
    <source>
        <strain evidence="1">SBS 10</strain>
    </source>
</reference>
<organism evidence="1">
    <name type="scientific">Billgrantia gudaonensis</name>
    <dbReference type="NCBI Taxonomy" id="376427"/>
    <lineage>
        <taxon>Bacteria</taxon>
        <taxon>Pseudomonadati</taxon>
        <taxon>Pseudomonadota</taxon>
        <taxon>Gammaproteobacteria</taxon>
        <taxon>Oceanospirillales</taxon>
        <taxon>Halomonadaceae</taxon>
        <taxon>Billgrantia</taxon>
    </lineage>
</organism>
<protein>
    <submittedName>
        <fullName evidence="1">Uncharacterized protein</fullName>
    </submittedName>
</protein>
<dbReference type="EMBL" id="RXHI01000001">
    <property type="protein sequence ID" value="RUA23266.1"/>
    <property type="molecule type" value="Genomic_DNA"/>
</dbReference>
<sequence>MAIVRRHVPPAVGADRVGETLSGEQRLLNVGKVPIGVIVEFGTILYGIGARYRPVVGVEQGTRIDLAALHTRFEQLADLRRG</sequence>
<gene>
    <name evidence="1" type="ORF">DSL92_00525</name>
</gene>